<gene>
    <name evidence="2" type="primary">SPAG8</name>
    <name evidence="2" type="ORF">AOXY_G1919</name>
</gene>
<protein>
    <submittedName>
        <fullName evidence="2">Sperm-associated antigen 8</fullName>
    </submittedName>
</protein>
<proteinExistence type="predicted"/>
<comment type="caution">
    <text evidence="2">The sequence shown here is derived from an EMBL/GenBank/DDBJ whole genome shotgun (WGS) entry which is preliminary data.</text>
</comment>
<dbReference type="GO" id="GO:0008017">
    <property type="term" value="F:microtubule binding"/>
    <property type="evidence" value="ECO:0007669"/>
    <property type="project" value="InterPro"/>
</dbReference>
<name>A0AAD8GHS3_ACIOX</name>
<evidence type="ECO:0000256" key="1">
    <source>
        <dbReference type="SAM" id="MobiDB-lite"/>
    </source>
</evidence>
<evidence type="ECO:0000313" key="2">
    <source>
        <dbReference type="EMBL" id="KAK1174429.1"/>
    </source>
</evidence>
<sequence length="193" mass="22252">MERNRRLSPAKCLLYNWAEERATGPLDNDGSQIDRSEAIMHKHGHRGILSVDLLCEVTDRTTTRESYTAPKGLGVRQRGMKEELLETYLYQKISEEVLNEFNSPPPSEQLMSVTRRDYNIEGFKSVPPPPTKEHDYKTEQPVTYWSENSHKIQGVTAVRTRDTPFKKNSSFSKPISECLDDPMPYTEENYPNL</sequence>
<dbReference type="GO" id="GO:0005634">
    <property type="term" value="C:nucleus"/>
    <property type="evidence" value="ECO:0007669"/>
    <property type="project" value="TreeGrafter"/>
</dbReference>
<dbReference type="PANTHER" id="PTHR15510:SF5">
    <property type="entry name" value="SPERM-ASSOCIATED ANTIGEN 8"/>
    <property type="match status" value="1"/>
</dbReference>
<dbReference type="AlphaFoldDB" id="A0AAD8GHS3"/>
<dbReference type="Pfam" id="PF22584">
    <property type="entry name" value="CFAP143"/>
    <property type="match status" value="1"/>
</dbReference>
<accession>A0AAD8GHS3</accession>
<keyword evidence="3" id="KW-1185">Reference proteome</keyword>
<dbReference type="Proteomes" id="UP001230051">
    <property type="component" value="Unassembled WGS sequence"/>
</dbReference>
<reference evidence="2" key="1">
    <citation type="submission" date="2022-02" db="EMBL/GenBank/DDBJ databases">
        <title>Atlantic sturgeon de novo genome assembly.</title>
        <authorList>
            <person name="Stock M."/>
            <person name="Klopp C."/>
            <person name="Guiguen Y."/>
            <person name="Cabau C."/>
            <person name="Parinello H."/>
            <person name="Santidrian Yebra-Pimentel E."/>
            <person name="Kuhl H."/>
            <person name="Dirks R.P."/>
            <person name="Guessner J."/>
            <person name="Wuertz S."/>
            <person name="Du K."/>
            <person name="Schartl M."/>
        </authorList>
    </citation>
    <scope>NUCLEOTIDE SEQUENCE</scope>
    <source>
        <strain evidence="2">STURGEONOMICS-FGT-2020</strain>
        <tissue evidence="2">Whole blood</tissue>
    </source>
</reference>
<feature type="region of interest" description="Disordered" evidence="1">
    <location>
        <begin position="156"/>
        <end position="193"/>
    </location>
</feature>
<dbReference type="GO" id="GO:0045944">
    <property type="term" value="P:positive regulation of transcription by RNA polymerase II"/>
    <property type="evidence" value="ECO:0007669"/>
    <property type="project" value="TreeGrafter"/>
</dbReference>
<dbReference type="InterPro" id="IPR026124">
    <property type="entry name" value="Sperm-assoc_Ag8"/>
</dbReference>
<evidence type="ECO:0000313" key="3">
    <source>
        <dbReference type="Proteomes" id="UP001230051"/>
    </source>
</evidence>
<organism evidence="2 3">
    <name type="scientific">Acipenser oxyrinchus oxyrinchus</name>
    <dbReference type="NCBI Taxonomy" id="40147"/>
    <lineage>
        <taxon>Eukaryota</taxon>
        <taxon>Metazoa</taxon>
        <taxon>Chordata</taxon>
        <taxon>Craniata</taxon>
        <taxon>Vertebrata</taxon>
        <taxon>Euteleostomi</taxon>
        <taxon>Actinopterygii</taxon>
        <taxon>Chondrostei</taxon>
        <taxon>Acipenseriformes</taxon>
        <taxon>Acipenseridae</taxon>
        <taxon>Acipenser</taxon>
    </lineage>
</organism>
<dbReference type="PANTHER" id="PTHR15510">
    <property type="entry name" value="SPERM-ASSOCIATED ANTIGEN 8"/>
    <property type="match status" value="1"/>
</dbReference>
<dbReference type="GO" id="GO:0005737">
    <property type="term" value="C:cytoplasm"/>
    <property type="evidence" value="ECO:0007669"/>
    <property type="project" value="TreeGrafter"/>
</dbReference>
<dbReference type="EMBL" id="JAGXEW010000002">
    <property type="protein sequence ID" value="KAK1174429.1"/>
    <property type="molecule type" value="Genomic_DNA"/>
</dbReference>